<keyword evidence="2" id="KW-1185">Reference proteome</keyword>
<organism evidence="1 2">
    <name type="scientific">Rufibacter sediminis</name>
    <dbReference type="NCBI Taxonomy" id="2762756"/>
    <lineage>
        <taxon>Bacteria</taxon>
        <taxon>Pseudomonadati</taxon>
        <taxon>Bacteroidota</taxon>
        <taxon>Cytophagia</taxon>
        <taxon>Cytophagales</taxon>
        <taxon>Hymenobacteraceae</taxon>
        <taxon>Rufibacter</taxon>
    </lineage>
</organism>
<accession>A0ABR6VSD7</accession>
<dbReference type="Proteomes" id="UP000659698">
    <property type="component" value="Unassembled WGS sequence"/>
</dbReference>
<evidence type="ECO:0000313" key="1">
    <source>
        <dbReference type="EMBL" id="MBC3540121.1"/>
    </source>
</evidence>
<proteinExistence type="predicted"/>
<reference evidence="1 2" key="1">
    <citation type="journal article" date="2019" name="Int. J. Syst. Evol. Microbiol.">
        <title>Rufibacter sediminis sp. nov., isolated from freshwater lake sediment.</title>
        <authorList>
            <person name="Qu J.H."/>
            <person name="Zhang L.J."/>
            <person name="Fu Y.H."/>
            <person name="Li H.F."/>
        </authorList>
    </citation>
    <scope>NUCLEOTIDE SEQUENCE [LARGE SCALE GENOMIC DNA]</scope>
    <source>
        <strain evidence="1 2">H-1</strain>
    </source>
</reference>
<dbReference type="EMBL" id="JACOAF010000023">
    <property type="protein sequence ID" value="MBC3540121.1"/>
    <property type="molecule type" value="Genomic_DNA"/>
</dbReference>
<dbReference type="RefSeq" id="WP_186637148.1">
    <property type="nucleotide sequence ID" value="NZ_JACOAF010000023.1"/>
</dbReference>
<name>A0ABR6VSD7_9BACT</name>
<protein>
    <submittedName>
        <fullName evidence="1">Uncharacterized protein</fullName>
    </submittedName>
</protein>
<comment type="caution">
    <text evidence="1">The sequence shown here is derived from an EMBL/GenBank/DDBJ whole genome shotgun (WGS) entry which is preliminary data.</text>
</comment>
<sequence>MSEITAQEKQKLESLLKMKQGYLLNFTDAALQAFVFKSVGLDIRSEKYHRGTGSKANRMRELWAQEPNLLVAKLLFDLCQYYQDFKQKKGELLSPEEQALYTACIAISKRLANSVEVVALLLKKKGPGIPIFVPGMEEGAAWEKTLPNLLPGYATDKPQPDAENETVFLVTSENIMPFLMSMR</sequence>
<gene>
    <name evidence="1" type="ORF">H7U12_10540</name>
</gene>
<evidence type="ECO:0000313" key="2">
    <source>
        <dbReference type="Proteomes" id="UP000659698"/>
    </source>
</evidence>